<dbReference type="Pfam" id="PF08545">
    <property type="entry name" value="ACP_syn_III"/>
    <property type="match status" value="1"/>
</dbReference>
<dbReference type="SUPFAM" id="SSF53901">
    <property type="entry name" value="Thiolase-like"/>
    <property type="match status" value="1"/>
</dbReference>
<dbReference type="AlphaFoldDB" id="A0A5D0G4R0"/>
<dbReference type="OrthoDB" id="5171393at2"/>
<dbReference type="GO" id="GO:0006633">
    <property type="term" value="P:fatty acid biosynthetic process"/>
    <property type="evidence" value="ECO:0007669"/>
    <property type="project" value="InterPro"/>
</dbReference>
<dbReference type="Proteomes" id="UP000324550">
    <property type="component" value="Unassembled WGS sequence"/>
</dbReference>
<name>A0A5D0G4R0_9FLAO</name>
<reference evidence="5 6" key="1">
    <citation type="submission" date="2019-08" db="EMBL/GenBank/DDBJ databases">
        <title>Formosa sediminis sp. nov., isolated from marine sediment.</title>
        <authorList>
            <person name="Cao W.R."/>
        </authorList>
    </citation>
    <scope>NUCLEOTIDE SEQUENCE [LARGE SCALE GENOMIC DNA]</scope>
    <source>
        <strain evidence="5 6">1494</strain>
    </source>
</reference>
<evidence type="ECO:0000256" key="1">
    <source>
        <dbReference type="ARBA" id="ARBA00022679"/>
    </source>
</evidence>
<evidence type="ECO:0000259" key="3">
    <source>
        <dbReference type="Pfam" id="PF08541"/>
    </source>
</evidence>
<evidence type="ECO:0000256" key="2">
    <source>
        <dbReference type="ARBA" id="ARBA00023315"/>
    </source>
</evidence>
<feature type="domain" description="Beta-ketoacyl-[acyl-carrier-protein] synthase III C-terminal" evidence="3">
    <location>
        <begin position="253"/>
        <end position="352"/>
    </location>
</feature>
<accession>A0A5D0G4R0</accession>
<protein>
    <submittedName>
        <fullName evidence="5">Ketoacyl-ACP synthase III</fullName>
    </submittedName>
</protein>
<dbReference type="GO" id="GO:0044550">
    <property type="term" value="P:secondary metabolite biosynthetic process"/>
    <property type="evidence" value="ECO:0007669"/>
    <property type="project" value="TreeGrafter"/>
</dbReference>
<evidence type="ECO:0000313" key="6">
    <source>
        <dbReference type="Proteomes" id="UP000324550"/>
    </source>
</evidence>
<dbReference type="GO" id="GO:0004315">
    <property type="term" value="F:3-oxoacyl-[acyl-carrier-protein] synthase activity"/>
    <property type="evidence" value="ECO:0007669"/>
    <property type="project" value="InterPro"/>
</dbReference>
<organism evidence="5 6">
    <name type="scientific">Formosa maritima</name>
    <dbReference type="NCBI Taxonomy" id="2592046"/>
    <lineage>
        <taxon>Bacteria</taxon>
        <taxon>Pseudomonadati</taxon>
        <taxon>Bacteroidota</taxon>
        <taxon>Flavobacteriia</taxon>
        <taxon>Flavobacteriales</taxon>
        <taxon>Flavobacteriaceae</taxon>
        <taxon>Formosa</taxon>
    </lineage>
</organism>
<dbReference type="RefSeq" id="WP_148456515.1">
    <property type="nucleotide sequence ID" value="NZ_VSFC01000052.1"/>
</dbReference>
<comment type="caution">
    <text evidence="5">The sequence shown here is derived from an EMBL/GenBank/DDBJ whole genome shotgun (WGS) entry which is preliminary data.</text>
</comment>
<dbReference type="EMBL" id="VSFC01000052">
    <property type="protein sequence ID" value="TYA53249.1"/>
    <property type="molecule type" value="Genomic_DNA"/>
</dbReference>
<feature type="domain" description="Beta-ketoacyl-[acyl-carrier-protein] synthase III N-terminal" evidence="4">
    <location>
        <begin position="129"/>
        <end position="201"/>
    </location>
</feature>
<dbReference type="InterPro" id="IPR016039">
    <property type="entry name" value="Thiolase-like"/>
</dbReference>
<dbReference type="PANTHER" id="PTHR34069">
    <property type="entry name" value="3-OXOACYL-[ACYL-CARRIER-PROTEIN] SYNTHASE 3"/>
    <property type="match status" value="1"/>
</dbReference>
<dbReference type="InterPro" id="IPR013747">
    <property type="entry name" value="ACP_syn_III_C"/>
</dbReference>
<proteinExistence type="predicted"/>
<evidence type="ECO:0000259" key="4">
    <source>
        <dbReference type="Pfam" id="PF08545"/>
    </source>
</evidence>
<keyword evidence="1" id="KW-0808">Transferase</keyword>
<keyword evidence="2" id="KW-0012">Acyltransferase</keyword>
<gene>
    <name evidence="5" type="ORF">FVF61_11415</name>
</gene>
<dbReference type="PANTHER" id="PTHR34069:SF2">
    <property type="entry name" value="BETA-KETOACYL-[ACYL-CARRIER-PROTEIN] SYNTHASE III"/>
    <property type="match status" value="1"/>
</dbReference>
<dbReference type="CDD" id="cd00830">
    <property type="entry name" value="KAS_III"/>
    <property type="match status" value="1"/>
</dbReference>
<dbReference type="Pfam" id="PF08541">
    <property type="entry name" value="ACP_syn_III_C"/>
    <property type="match status" value="1"/>
</dbReference>
<evidence type="ECO:0000313" key="5">
    <source>
        <dbReference type="EMBL" id="TYA53249.1"/>
    </source>
</evidence>
<keyword evidence="6" id="KW-1185">Reference proteome</keyword>
<dbReference type="Gene3D" id="3.40.47.10">
    <property type="match status" value="1"/>
</dbReference>
<dbReference type="InterPro" id="IPR013751">
    <property type="entry name" value="ACP_syn_III_N"/>
</dbReference>
<sequence>MAIRITGTGSYIPSNIEKNEDFNQHEFLNEDGSTINHHNEVIIEKFKAITGIGERRYVENNLNTSDIAFYAAQNAIENAKINQEDLDYIIVGHNYGDVKHNTEQSDTVPSIASRVKHLLGIKNPKCVAYDILFGCPGWIEGVIQANAFIKSGIAKKCLVIGAETLSRVVDKHDRDSMIYSDGAGAVIVEESTEEGGIIAHESATYALDEAHFIYFGKTNHPEITDQRRYIKMYGRKIYEFALNNVPAAMKSCLDKSGYDISDLKKILIHQANEKMDEAIVQRFYKLYKMKMPEDIMPMTINKLGNSSVATVPTLYDLILKGELEGHIINKSDVIMFASVGAGMNINAIIYKY</sequence>